<dbReference type="AlphaFoldDB" id="B7FYI9"/>
<dbReference type="InParanoid" id="B7FYI9"/>
<organism evidence="2 3">
    <name type="scientific">Phaeodactylum tricornutum (strain CCAP 1055/1)</name>
    <dbReference type="NCBI Taxonomy" id="556484"/>
    <lineage>
        <taxon>Eukaryota</taxon>
        <taxon>Sar</taxon>
        <taxon>Stramenopiles</taxon>
        <taxon>Ochrophyta</taxon>
        <taxon>Bacillariophyta</taxon>
        <taxon>Bacillariophyceae</taxon>
        <taxon>Bacillariophycidae</taxon>
        <taxon>Naviculales</taxon>
        <taxon>Phaeodactylaceae</taxon>
        <taxon>Phaeodactylum</taxon>
    </lineage>
</organism>
<dbReference type="RefSeq" id="XP_002179748.1">
    <property type="nucleotide sequence ID" value="XM_002179712.1"/>
</dbReference>
<name>B7FYI9_PHATC</name>
<keyword evidence="3" id="KW-1185">Reference proteome</keyword>
<reference evidence="2 3" key="1">
    <citation type="journal article" date="2008" name="Nature">
        <title>The Phaeodactylum genome reveals the evolutionary history of diatom genomes.</title>
        <authorList>
            <person name="Bowler C."/>
            <person name="Allen A.E."/>
            <person name="Badger J.H."/>
            <person name="Grimwood J."/>
            <person name="Jabbari K."/>
            <person name="Kuo A."/>
            <person name="Maheswari U."/>
            <person name="Martens C."/>
            <person name="Maumus F."/>
            <person name="Otillar R.P."/>
            <person name="Rayko E."/>
            <person name="Salamov A."/>
            <person name="Vandepoele K."/>
            <person name="Beszteri B."/>
            <person name="Gruber A."/>
            <person name="Heijde M."/>
            <person name="Katinka M."/>
            <person name="Mock T."/>
            <person name="Valentin K."/>
            <person name="Verret F."/>
            <person name="Berges J.A."/>
            <person name="Brownlee C."/>
            <person name="Cadoret J.P."/>
            <person name="Chiovitti A."/>
            <person name="Choi C.J."/>
            <person name="Coesel S."/>
            <person name="De Martino A."/>
            <person name="Detter J.C."/>
            <person name="Durkin C."/>
            <person name="Falciatore A."/>
            <person name="Fournet J."/>
            <person name="Haruta M."/>
            <person name="Huysman M.J."/>
            <person name="Jenkins B.D."/>
            <person name="Jiroutova K."/>
            <person name="Jorgensen R.E."/>
            <person name="Joubert Y."/>
            <person name="Kaplan A."/>
            <person name="Kroger N."/>
            <person name="Kroth P.G."/>
            <person name="La Roche J."/>
            <person name="Lindquist E."/>
            <person name="Lommer M."/>
            <person name="Martin-Jezequel V."/>
            <person name="Lopez P.J."/>
            <person name="Lucas S."/>
            <person name="Mangogna M."/>
            <person name="McGinnis K."/>
            <person name="Medlin L.K."/>
            <person name="Montsant A."/>
            <person name="Oudot-Le Secq M.P."/>
            <person name="Napoli C."/>
            <person name="Obornik M."/>
            <person name="Parker M.S."/>
            <person name="Petit J.L."/>
            <person name="Porcel B.M."/>
            <person name="Poulsen N."/>
            <person name="Robison M."/>
            <person name="Rychlewski L."/>
            <person name="Rynearson T.A."/>
            <person name="Schmutz J."/>
            <person name="Shapiro H."/>
            <person name="Siaut M."/>
            <person name="Stanley M."/>
            <person name="Sussman M.R."/>
            <person name="Taylor A.R."/>
            <person name="Vardi A."/>
            <person name="von Dassow P."/>
            <person name="Vyverman W."/>
            <person name="Willis A."/>
            <person name="Wyrwicz L.S."/>
            <person name="Rokhsar D.S."/>
            <person name="Weissenbach J."/>
            <person name="Armbrust E.V."/>
            <person name="Green B.R."/>
            <person name="Van de Peer Y."/>
            <person name="Grigoriev I.V."/>
        </authorList>
    </citation>
    <scope>NUCLEOTIDE SEQUENCE [LARGE SCALE GENOMIC DNA]</scope>
    <source>
        <strain evidence="2 3">CCAP 1055/1</strain>
    </source>
</reference>
<sequence length="216" mass="23241">MPMNLMHQANGLTNRTVLKYGTLNICHHGNGNIYQALKTIRELNLDFGFLTEIKANNPAMFVRLYAGYCVAEIALGGSLTQGGVCFFWREESERFLVESVHNSGQMSPHVCLFLAAYVGGGTTRGREGYGDTAYGQYQHGSLRAGGDGPGHRSLHSAQQLWAAGLDPALLAANPTPPPLDMASEAEWPGSTLAEQRGNGDQPPIYLGSQDCGPPSF</sequence>
<evidence type="ECO:0000313" key="3">
    <source>
        <dbReference type="Proteomes" id="UP000000759"/>
    </source>
</evidence>
<dbReference type="KEGG" id="pti:PHATRDRAFT_35444"/>
<evidence type="ECO:0000256" key="1">
    <source>
        <dbReference type="SAM" id="MobiDB-lite"/>
    </source>
</evidence>
<reference evidence="3" key="2">
    <citation type="submission" date="2008-08" db="EMBL/GenBank/DDBJ databases">
        <authorList>
            <consortium name="Diatom Consortium"/>
            <person name="Grigoriev I."/>
            <person name="Grimwood J."/>
            <person name="Kuo A."/>
            <person name="Otillar R.P."/>
            <person name="Salamov A."/>
            <person name="Detter J.C."/>
            <person name="Lindquist E."/>
            <person name="Shapiro H."/>
            <person name="Lucas S."/>
            <person name="Glavina del Rio T."/>
            <person name="Pitluck S."/>
            <person name="Rokhsar D."/>
            <person name="Bowler C."/>
        </authorList>
    </citation>
    <scope>GENOME REANNOTATION</scope>
    <source>
        <strain evidence="3">CCAP 1055/1</strain>
    </source>
</reference>
<proteinExistence type="predicted"/>
<dbReference type="GeneID" id="7200464"/>
<evidence type="ECO:0000313" key="2">
    <source>
        <dbReference type="EMBL" id="EEC48734.1"/>
    </source>
</evidence>
<feature type="region of interest" description="Disordered" evidence="1">
    <location>
        <begin position="172"/>
        <end position="216"/>
    </location>
</feature>
<gene>
    <name evidence="2" type="ORF">PHATRDRAFT_35444</name>
</gene>
<dbReference type="HOGENOM" id="CLU_1296589_0_0_1"/>
<protein>
    <submittedName>
        <fullName evidence="2">Uncharacterized protein</fullName>
    </submittedName>
</protein>
<dbReference type="Proteomes" id="UP000000759">
    <property type="component" value="Chromosome 7"/>
</dbReference>
<dbReference type="EMBL" id="CM000610">
    <property type="protein sequence ID" value="EEC48734.1"/>
    <property type="molecule type" value="Genomic_DNA"/>
</dbReference>
<dbReference type="PaxDb" id="2850-Phatr35444"/>
<accession>B7FYI9</accession>